<feature type="compositionally biased region" description="Low complexity" evidence="1">
    <location>
        <begin position="19"/>
        <end position="34"/>
    </location>
</feature>
<sequence length="34" mass="3816">VFCRLRPPKDNNDQETDNSTSSVKVSSSTELTLF</sequence>
<feature type="region of interest" description="Disordered" evidence="1">
    <location>
        <begin position="1"/>
        <end position="34"/>
    </location>
</feature>
<feature type="non-terminal residue" evidence="2">
    <location>
        <position position="1"/>
    </location>
</feature>
<comment type="caution">
    <text evidence="2">The sequence shown here is derived from an EMBL/GenBank/DDBJ whole genome shotgun (WGS) entry which is preliminary data.</text>
</comment>
<evidence type="ECO:0000256" key="1">
    <source>
        <dbReference type="SAM" id="MobiDB-lite"/>
    </source>
</evidence>
<evidence type="ECO:0000313" key="2">
    <source>
        <dbReference type="EMBL" id="CAF4438503.1"/>
    </source>
</evidence>
<dbReference type="EMBL" id="CAJOBB010029677">
    <property type="protein sequence ID" value="CAF4438503.1"/>
    <property type="molecule type" value="Genomic_DNA"/>
</dbReference>
<protein>
    <submittedName>
        <fullName evidence="2">Uncharacterized protein</fullName>
    </submittedName>
</protein>
<reference evidence="2" key="1">
    <citation type="submission" date="2021-02" db="EMBL/GenBank/DDBJ databases">
        <authorList>
            <person name="Nowell W R."/>
        </authorList>
    </citation>
    <scope>NUCLEOTIDE SEQUENCE</scope>
</reference>
<name>A0A820RIU2_9BILA</name>
<dbReference type="Proteomes" id="UP000663868">
    <property type="component" value="Unassembled WGS sequence"/>
</dbReference>
<gene>
    <name evidence="2" type="ORF">KXQ929_LOCUS53230</name>
</gene>
<accession>A0A820RIU2</accession>
<proteinExistence type="predicted"/>
<dbReference type="AlphaFoldDB" id="A0A820RIU2"/>
<evidence type="ECO:0000313" key="3">
    <source>
        <dbReference type="Proteomes" id="UP000663868"/>
    </source>
</evidence>
<organism evidence="2 3">
    <name type="scientific">Adineta steineri</name>
    <dbReference type="NCBI Taxonomy" id="433720"/>
    <lineage>
        <taxon>Eukaryota</taxon>
        <taxon>Metazoa</taxon>
        <taxon>Spiralia</taxon>
        <taxon>Gnathifera</taxon>
        <taxon>Rotifera</taxon>
        <taxon>Eurotatoria</taxon>
        <taxon>Bdelloidea</taxon>
        <taxon>Adinetida</taxon>
        <taxon>Adinetidae</taxon>
        <taxon>Adineta</taxon>
    </lineage>
</organism>